<accession>A0A0F9AHV2</accession>
<protein>
    <recommendedName>
        <fullName evidence="2">Response regulatory domain-containing protein</fullName>
    </recommendedName>
</protein>
<comment type="caution">
    <text evidence="1">The sequence shown here is derived from an EMBL/GenBank/DDBJ whole genome shotgun (WGS) entry which is preliminary data.</text>
</comment>
<dbReference type="AlphaFoldDB" id="A0A0F9AHV2"/>
<sequence>MSKIKTLIVDDEPLARRGLAVRLEDFDDIE</sequence>
<evidence type="ECO:0000313" key="1">
    <source>
        <dbReference type="EMBL" id="KKL08980.1"/>
    </source>
</evidence>
<feature type="non-terminal residue" evidence="1">
    <location>
        <position position="30"/>
    </location>
</feature>
<evidence type="ECO:0008006" key="2">
    <source>
        <dbReference type="Google" id="ProtNLM"/>
    </source>
</evidence>
<name>A0A0F9AHV2_9ZZZZ</name>
<organism evidence="1">
    <name type="scientific">marine sediment metagenome</name>
    <dbReference type="NCBI Taxonomy" id="412755"/>
    <lineage>
        <taxon>unclassified sequences</taxon>
        <taxon>metagenomes</taxon>
        <taxon>ecological metagenomes</taxon>
    </lineage>
</organism>
<reference evidence="1" key="1">
    <citation type="journal article" date="2015" name="Nature">
        <title>Complex archaea that bridge the gap between prokaryotes and eukaryotes.</title>
        <authorList>
            <person name="Spang A."/>
            <person name="Saw J.H."/>
            <person name="Jorgensen S.L."/>
            <person name="Zaremba-Niedzwiedzka K."/>
            <person name="Martijn J."/>
            <person name="Lind A.E."/>
            <person name="van Eijk R."/>
            <person name="Schleper C."/>
            <person name="Guy L."/>
            <person name="Ettema T.J."/>
        </authorList>
    </citation>
    <scope>NUCLEOTIDE SEQUENCE</scope>
</reference>
<gene>
    <name evidence="1" type="ORF">LCGC14_2570460</name>
</gene>
<proteinExistence type="predicted"/>
<dbReference type="EMBL" id="LAZR01042666">
    <property type="protein sequence ID" value="KKL08980.1"/>
    <property type="molecule type" value="Genomic_DNA"/>
</dbReference>